<comment type="caution">
    <text evidence="1">The sequence shown here is derived from an EMBL/GenBank/DDBJ whole genome shotgun (WGS) entry which is preliminary data.</text>
</comment>
<accession>A0ABQ4SYW7</accession>
<gene>
    <name evidence="1" type="ORF">AOPFMNJM_2183</name>
</gene>
<organism evidence="1 2">
    <name type="scientific">Methylobacterium jeotgali</name>
    <dbReference type="NCBI Taxonomy" id="381630"/>
    <lineage>
        <taxon>Bacteria</taxon>
        <taxon>Pseudomonadati</taxon>
        <taxon>Pseudomonadota</taxon>
        <taxon>Alphaproteobacteria</taxon>
        <taxon>Hyphomicrobiales</taxon>
        <taxon>Methylobacteriaceae</taxon>
        <taxon>Methylobacterium</taxon>
    </lineage>
</organism>
<reference evidence="1" key="1">
    <citation type="journal article" date="2021" name="Front. Microbiol.">
        <title>Comprehensive Comparative Genomics and Phenotyping of Methylobacterium Species.</title>
        <authorList>
            <person name="Alessa O."/>
            <person name="Ogura Y."/>
            <person name="Fujitani Y."/>
            <person name="Takami H."/>
            <person name="Hayashi T."/>
            <person name="Sahin N."/>
            <person name="Tani A."/>
        </authorList>
    </citation>
    <scope>NUCLEOTIDE SEQUENCE</scope>
    <source>
        <strain evidence="1">LMG 23639</strain>
    </source>
</reference>
<keyword evidence="2" id="KW-1185">Reference proteome</keyword>
<dbReference type="Proteomes" id="UP001055102">
    <property type="component" value="Unassembled WGS sequence"/>
</dbReference>
<reference evidence="1" key="2">
    <citation type="submission" date="2021-08" db="EMBL/GenBank/DDBJ databases">
        <authorList>
            <person name="Tani A."/>
            <person name="Ola A."/>
            <person name="Ogura Y."/>
            <person name="Katsura K."/>
            <person name="Hayashi T."/>
        </authorList>
    </citation>
    <scope>NUCLEOTIDE SEQUENCE</scope>
    <source>
        <strain evidence="1">LMG 23639</strain>
    </source>
</reference>
<dbReference type="RefSeq" id="WP_238275789.1">
    <property type="nucleotide sequence ID" value="NZ_BPQR01000036.1"/>
</dbReference>
<name>A0ABQ4SYW7_9HYPH</name>
<evidence type="ECO:0000313" key="1">
    <source>
        <dbReference type="EMBL" id="GJE06861.1"/>
    </source>
</evidence>
<protein>
    <submittedName>
        <fullName evidence="1">Uncharacterized protein</fullName>
    </submittedName>
</protein>
<proteinExistence type="predicted"/>
<evidence type="ECO:0000313" key="2">
    <source>
        <dbReference type="Proteomes" id="UP001055102"/>
    </source>
</evidence>
<sequence>MITPREHEALVTVRDALAAGEFRHSRITEGPDGPTFNMRSTCLSGDCGTIACIGGWMAITMLGLAREKPVSYENQTQVFDFVTDYGDGELLPSSPSLKVLFYPPGAREDEEWWDFITPAYAVEAIDNFLRDGDPRWGAIRRRIT</sequence>
<dbReference type="EMBL" id="BPQR01000036">
    <property type="protein sequence ID" value="GJE06861.1"/>
    <property type="molecule type" value="Genomic_DNA"/>
</dbReference>